<proteinExistence type="predicted"/>
<evidence type="ECO:0000313" key="2">
    <source>
        <dbReference type="EMBL" id="TCJ16081.1"/>
    </source>
</evidence>
<keyword evidence="3" id="KW-1185">Reference proteome</keyword>
<accession>A0A4R1BFX8</accession>
<dbReference type="RefSeq" id="WP_131445352.1">
    <property type="nucleotide sequence ID" value="NZ_SJZB01000020.1"/>
</dbReference>
<dbReference type="EMBL" id="SJZB01000020">
    <property type="protein sequence ID" value="TCJ16081.1"/>
    <property type="molecule type" value="Genomic_DNA"/>
</dbReference>
<evidence type="ECO:0000313" key="3">
    <source>
        <dbReference type="Proteomes" id="UP000295443"/>
    </source>
</evidence>
<name>A0A4R1BFX8_9PROT</name>
<dbReference type="AlphaFoldDB" id="A0A4R1BFX8"/>
<sequence length="146" mass="16500">MMWILVLILAGVAGVLAYLLFKQRSAGQVVVVVPAAEPAMPSAQPAPSKHHFWGKQFIVPDTTRACARALETNGHCFAYGKVPAVPLAGCDQAVCTCHLRDLEERRSGRERRSGHERREDVRFEDKEDRRKGKDRRGDHYDWRFTA</sequence>
<protein>
    <submittedName>
        <fullName evidence="2">PLDc_N domain-containing protein</fullName>
    </submittedName>
</protein>
<dbReference type="Proteomes" id="UP000295443">
    <property type="component" value="Unassembled WGS sequence"/>
</dbReference>
<feature type="region of interest" description="Disordered" evidence="1">
    <location>
        <begin position="105"/>
        <end position="146"/>
    </location>
</feature>
<evidence type="ECO:0000256" key="1">
    <source>
        <dbReference type="SAM" id="MobiDB-lite"/>
    </source>
</evidence>
<comment type="caution">
    <text evidence="2">The sequence shown here is derived from an EMBL/GenBank/DDBJ whole genome shotgun (WGS) entry which is preliminary data.</text>
</comment>
<reference evidence="2 3" key="1">
    <citation type="submission" date="2019-03" db="EMBL/GenBank/DDBJ databases">
        <title>Genome sequence of Thiobacillaceae bacterium LSR1, a sulfur-oxidizing bacterium isolated from freshwater sediment.</title>
        <authorList>
            <person name="Li S."/>
        </authorList>
    </citation>
    <scope>NUCLEOTIDE SEQUENCE [LARGE SCALE GENOMIC DNA]</scope>
    <source>
        <strain evidence="2 3">LSR1</strain>
    </source>
</reference>
<gene>
    <name evidence="2" type="ORF">EZJ19_05670</name>
</gene>
<organism evidence="2 3">
    <name type="scientific">Parasulfuritortus cantonensis</name>
    <dbReference type="NCBI Taxonomy" id="2528202"/>
    <lineage>
        <taxon>Bacteria</taxon>
        <taxon>Pseudomonadati</taxon>
        <taxon>Pseudomonadota</taxon>
        <taxon>Betaproteobacteria</taxon>
        <taxon>Nitrosomonadales</taxon>
        <taxon>Thiobacillaceae</taxon>
        <taxon>Parasulfuritortus</taxon>
    </lineage>
</organism>